<dbReference type="Pfam" id="PF00098">
    <property type="entry name" value="zf-CCHC"/>
    <property type="match status" value="1"/>
</dbReference>
<dbReference type="EMBL" id="LSYS01005551">
    <property type="protein sequence ID" value="OPJ76689.1"/>
    <property type="molecule type" value="Genomic_DNA"/>
</dbReference>
<dbReference type="PANTHER" id="PTHR46543">
    <property type="entry name" value="ZINC FINGER CCHC DOMAIN-CONTAINING PROTEIN 7"/>
    <property type="match status" value="1"/>
</dbReference>
<dbReference type="Proteomes" id="UP000190648">
    <property type="component" value="Unassembled WGS sequence"/>
</dbReference>
<keyword evidence="12" id="KW-1185">Reference proteome</keyword>
<dbReference type="GO" id="GO:0071035">
    <property type="term" value="P:nuclear polyadenylation-dependent rRNA catabolic process"/>
    <property type="evidence" value="ECO:0007669"/>
    <property type="project" value="TreeGrafter"/>
</dbReference>
<dbReference type="GO" id="GO:0008270">
    <property type="term" value="F:zinc ion binding"/>
    <property type="evidence" value="ECO:0007669"/>
    <property type="project" value="UniProtKB-KW"/>
</dbReference>
<dbReference type="STRING" id="372326.A0A1V4JWU9"/>
<protein>
    <recommendedName>
        <fullName evidence="7">Zinc finger CCHC domain-containing protein 7</fullName>
    </recommendedName>
    <alternativeName>
        <fullName evidence="8">TRAMP-like complex RNA-binding factor ZCCHC7</fullName>
    </alternativeName>
</protein>
<dbReference type="InterPro" id="IPR036875">
    <property type="entry name" value="Znf_CCHC_sf"/>
</dbReference>
<evidence type="ECO:0000313" key="12">
    <source>
        <dbReference type="Proteomes" id="UP000190648"/>
    </source>
</evidence>
<organism evidence="11 12">
    <name type="scientific">Patagioenas fasciata monilis</name>
    <dbReference type="NCBI Taxonomy" id="372326"/>
    <lineage>
        <taxon>Eukaryota</taxon>
        <taxon>Metazoa</taxon>
        <taxon>Chordata</taxon>
        <taxon>Craniata</taxon>
        <taxon>Vertebrata</taxon>
        <taxon>Euteleostomi</taxon>
        <taxon>Archelosauria</taxon>
        <taxon>Archosauria</taxon>
        <taxon>Dinosauria</taxon>
        <taxon>Saurischia</taxon>
        <taxon>Theropoda</taxon>
        <taxon>Coelurosauria</taxon>
        <taxon>Aves</taxon>
        <taxon>Neognathae</taxon>
        <taxon>Neoaves</taxon>
        <taxon>Columbimorphae</taxon>
        <taxon>Columbiformes</taxon>
        <taxon>Columbidae</taxon>
        <taxon>Patagioenas</taxon>
    </lineage>
</organism>
<evidence type="ECO:0000256" key="3">
    <source>
        <dbReference type="ARBA" id="ARBA00022737"/>
    </source>
</evidence>
<keyword evidence="3" id="KW-0677">Repeat</keyword>
<keyword evidence="4 9" id="KW-0863">Zinc-finger</keyword>
<evidence type="ECO:0000256" key="7">
    <source>
        <dbReference type="ARBA" id="ARBA00041190"/>
    </source>
</evidence>
<dbReference type="AlphaFoldDB" id="A0A1V4JWU9"/>
<evidence type="ECO:0000256" key="5">
    <source>
        <dbReference type="ARBA" id="ARBA00022833"/>
    </source>
</evidence>
<dbReference type="GO" id="GO:0003723">
    <property type="term" value="F:RNA binding"/>
    <property type="evidence" value="ECO:0007669"/>
    <property type="project" value="TreeGrafter"/>
</dbReference>
<evidence type="ECO:0000256" key="4">
    <source>
        <dbReference type="ARBA" id="ARBA00022771"/>
    </source>
</evidence>
<dbReference type="PANTHER" id="PTHR46543:SF1">
    <property type="entry name" value="ZINC FINGER CCHC DOMAIN-CONTAINING PROTEIN 7"/>
    <property type="match status" value="1"/>
</dbReference>
<accession>A0A1V4JWU9</accession>
<gene>
    <name evidence="11" type="primary">ZCCHC7</name>
    <name evidence="11" type="ORF">AV530_007013</name>
</gene>
<proteinExistence type="predicted"/>
<keyword evidence="6" id="KW-0539">Nucleus</keyword>
<evidence type="ECO:0000313" key="11">
    <source>
        <dbReference type="EMBL" id="OPJ76689.1"/>
    </source>
</evidence>
<name>A0A1V4JWU9_PATFA</name>
<dbReference type="SUPFAM" id="SSF57756">
    <property type="entry name" value="Retrovirus zinc finger-like domains"/>
    <property type="match status" value="1"/>
</dbReference>
<dbReference type="GO" id="GO:0071038">
    <property type="term" value="P:TRAMP-dependent tRNA surveillance pathway"/>
    <property type="evidence" value="ECO:0007669"/>
    <property type="project" value="TreeGrafter"/>
</dbReference>
<dbReference type="SMART" id="SM00343">
    <property type="entry name" value="ZnF_C2HC"/>
    <property type="match status" value="3"/>
</dbReference>
<keyword evidence="5" id="KW-0862">Zinc</keyword>
<reference evidence="11 12" key="1">
    <citation type="submission" date="2016-02" db="EMBL/GenBank/DDBJ databases">
        <title>Band-tailed pigeon sequencing and assembly.</title>
        <authorList>
            <person name="Soares A.E."/>
            <person name="Novak B.J."/>
            <person name="Rice E.S."/>
            <person name="O'Connell B."/>
            <person name="Chang D."/>
            <person name="Weber S."/>
            <person name="Shapiro B."/>
        </authorList>
    </citation>
    <scope>NUCLEOTIDE SEQUENCE [LARGE SCALE GENOMIC DNA]</scope>
    <source>
        <strain evidence="11">BTP2013</strain>
        <tissue evidence="11">Blood</tissue>
    </source>
</reference>
<dbReference type="OrthoDB" id="7608935at2759"/>
<evidence type="ECO:0000256" key="2">
    <source>
        <dbReference type="ARBA" id="ARBA00022723"/>
    </source>
</evidence>
<sequence>MGPLHAVVSRGPGRLTLEQSIDPHPMRFYPSKHPVRFYPSRHPGQFYPSKHPGRFYPVPELLLFFPTCRVGADLASGDVDVDWSISNKDLEAQISNRGGARHGARYYSADKAVTCRNCGRAGHLSKNCPAPKKVPPCCLCAGRGHLQSNCPARFCLNCCLPGHCYQQCLERACWSKLCNRCHMKGHYADTKPGPIKAAAAHAKRSASVYCYNCSQEGHFGYAVKAQE</sequence>
<evidence type="ECO:0000256" key="1">
    <source>
        <dbReference type="ARBA" id="ARBA00004123"/>
    </source>
</evidence>
<keyword evidence="2" id="KW-0479">Metal-binding</keyword>
<dbReference type="GO" id="GO:0031499">
    <property type="term" value="C:TRAMP complex"/>
    <property type="evidence" value="ECO:0007669"/>
    <property type="project" value="TreeGrafter"/>
</dbReference>
<evidence type="ECO:0000256" key="6">
    <source>
        <dbReference type="ARBA" id="ARBA00023242"/>
    </source>
</evidence>
<comment type="caution">
    <text evidence="11">The sequence shown here is derived from an EMBL/GenBank/DDBJ whole genome shotgun (WGS) entry which is preliminary data.</text>
</comment>
<evidence type="ECO:0000256" key="9">
    <source>
        <dbReference type="PROSITE-ProRule" id="PRU00047"/>
    </source>
</evidence>
<dbReference type="GO" id="GO:0071039">
    <property type="term" value="P:nuclear polyadenylation-dependent CUT catabolic process"/>
    <property type="evidence" value="ECO:0007669"/>
    <property type="project" value="TreeGrafter"/>
</dbReference>
<comment type="subcellular location">
    <subcellularLocation>
        <location evidence="1">Nucleus</location>
    </subcellularLocation>
</comment>
<feature type="domain" description="CCHC-type" evidence="10">
    <location>
        <begin position="115"/>
        <end position="129"/>
    </location>
</feature>
<dbReference type="InterPro" id="IPR001878">
    <property type="entry name" value="Znf_CCHC"/>
</dbReference>
<dbReference type="PROSITE" id="PS50158">
    <property type="entry name" value="ZF_CCHC"/>
    <property type="match status" value="1"/>
</dbReference>
<evidence type="ECO:0000256" key="8">
    <source>
        <dbReference type="ARBA" id="ARBA00043023"/>
    </source>
</evidence>
<evidence type="ECO:0000259" key="10">
    <source>
        <dbReference type="PROSITE" id="PS50158"/>
    </source>
</evidence>
<dbReference type="Gene3D" id="4.10.60.10">
    <property type="entry name" value="Zinc finger, CCHC-type"/>
    <property type="match status" value="1"/>
</dbReference>
<dbReference type="GO" id="GO:0071036">
    <property type="term" value="P:nuclear polyadenylation-dependent snoRNA catabolic process"/>
    <property type="evidence" value="ECO:0007669"/>
    <property type="project" value="TreeGrafter"/>
</dbReference>
<dbReference type="GO" id="GO:0071031">
    <property type="term" value="P:nuclear mRNA surveillance of mRNA 3'-end processing"/>
    <property type="evidence" value="ECO:0007669"/>
    <property type="project" value="TreeGrafter"/>
</dbReference>
<dbReference type="InterPro" id="IPR051644">
    <property type="entry name" value="TRAMP_AT-DNA-binding"/>
</dbReference>
<dbReference type="GO" id="GO:0071037">
    <property type="term" value="P:nuclear polyadenylation-dependent snRNA catabolic process"/>
    <property type="evidence" value="ECO:0007669"/>
    <property type="project" value="TreeGrafter"/>
</dbReference>